<keyword evidence="8" id="KW-1185">Reference proteome</keyword>
<keyword evidence="3" id="KW-0547">Nucleotide-binding</keyword>
<dbReference type="OrthoDB" id="9802326at2"/>
<dbReference type="InterPro" id="IPR004364">
    <property type="entry name" value="Aa-tRNA-synt_II"/>
</dbReference>
<dbReference type="InterPro" id="IPR006195">
    <property type="entry name" value="aa-tRNA-synth_II"/>
</dbReference>
<dbReference type="GO" id="GO:0005829">
    <property type="term" value="C:cytosol"/>
    <property type="evidence" value="ECO:0007669"/>
    <property type="project" value="TreeGrafter"/>
</dbReference>
<dbReference type="EMBL" id="JGVK01000006">
    <property type="protein sequence ID" value="KEY91591.1"/>
    <property type="molecule type" value="Genomic_DNA"/>
</dbReference>
<dbReference type="RefSeq" id="WP_034413166.1">
    <property type="nucleotide sequence ID" value="NZ_JGVK01000006.1"/>
</dbReference>
<comment type="subunit">
    <text evidence="1">Homodimer.</text>
</comment>
<dbReference type="GO" id="GO:0005524">
    <property type="term" value="F:ATP binding"/>
    <property type="evidence" value="ECO:0007669"/>
    <property type="project" value="UniProtKB-KW"/>
</dbReference>
<dbReference type="FunFam" id="3.30.930.10:FF:000017">
    <property type="entry name" value="Elongation factor P--(R)-beta-lysine ligase"/>
    <property type="match status" value="1"/>
</dbReference>
<proteinExistence type="predicted"/>
<dbReference type="PANTHER" id="PTHR42918">
    <property type="entry name" value="LYSYL-TRNA SYNTHETASE"/>
    <property type="match status" value="1"/>
</dbReference>
<dbReference type="InterPro" id="IPR045864">
    <property type="entry name" value="aa-tRNA-synth_II/BPL/LPL"/>
</dbReference>
<dbReference type="Gene3D" id="3.30.930.10">
    <property type="entry name" value="Bira Bifunctional Protein, Domain 2"/>
    <property type="match status" value="1"/>
</dbReference>
<dbReference type="PANTHER" id="PTHR42918:SF6">
    <property type="entry name" value="ELONGATION FACTOR P--(R)-BETA-LYSINE LIGASE"/>
    <property type="match status" value="1"/>
</dbReference>
<dbReference type="NCBIfam" id="TIGR00462">
    <property type="entry name" value="genX"/>
    <property type="match status" value="1"/>
</dbReference>
<dbReference type="eggNOG" id="COG2269">
    <property type="taxonomic scope" value="Bacteria"/>
</dbReference>
<dbReference type="NCBIfam" id="NF006828">
    <property type="entry name" value="PRK09350.1"/>
    <property type="match status" value="1"/>
</dbReference>
<comment type="caution">
    <text evidence="7">The sequence shown here is derived from an EMBL/GenBank/DDBJ whole genome shotgun (WGS) entry which is preliminary data.</text>
</comment>
<evidence type="ECO:0000313" key="7">
    <source>
        <dbReference type="EMBL" id="KEY91591.1"/>
    </source>
</evidence>
<comment type="catalytic activity">
    <reaction evidence="5">
        <text>D-beta-lysine + L-lysyl-[protein] + ATP = N(6)-((3R)-3,6-diaminohexanoyl)-L-lysyl-[protein] + AMP + diphosphate + H(+)</text>
        <dbReference type="Rhea" id="RHEA:83435"/>
        <dbReference type="Rhea" id="RHEA-COMP:9752"/>
        <dbReference type="Rhea" id="RHEA-COMP:20131"/>
        <dbReference type="ChEBI" id="CHEBI:15378"/>
        <dbReference type="ChEBI" id="CHEBI:29969"/>
        <dbReference type="ChEBI" id="CHEBI:30616"/>
        <dbReference type="ChEBI" id="CHEBI:33019"/>
        <dbReference type="ChEBI" id="CHEBI:84138"/>
        <dbReference type="ChEBI" id="CHEBI:156053"/>
        <dbReference type="ChEBI" id="CHEBI:456215"/>
    </reaction>
    <physiologicalReaction direction="left-to-right" evidence="5">
        <dbReference type="Rhea" id="RHEA:83436"/>
    </physiologicalReaction>
</comment>
<sequence>MQAIWKPEATIKRLKHRASLVNQIRQFFLERNVWEVDTPSISHSTITDVHVEVFQTHFITSSRPDTNPLYLVTSPEFHMKRLLAAGSGCIYQICKSFRNGESGRCHNPEFTMLEWYRVDFDHYDLMNEMDELLQLILKCNAAQRISYQQVFIDILDVCPLEDSIQKLKKVGKKLGFGDIANSEQDRDSLLQFLFRFGIEKKIGKQVPVFIYDFPASQAELARINLKDGRIAERFEVYFKGVELANGFHELSNPTQQLARFERKNALRTKLGLVTRAVDYNLIASLQAGLPDCAGVALGIDRLIMLSLNCNHINQVIAFPFLKA</sequence>
<evidence type="ECO:0000256" key="2">
    <source>
        <dbReference type="ARBA" id="ARBA00022598"/>
    </source>
</evidence>
<evidence type="ECO:0000256" key="1">
    <source>
        <dbReference type="ARBA" id="ARBA00011738"/>
    </source>
</evidence>
<evidence type="ECO:0000256" key="4">
    <source>
        <dbReference type="ARBA" id="ARBA00022840"/>
    </source>
</evidence>
<name>A0A084CP62_9GAMM</name>
<dbReference type="PROSITE" id="PS50862">
    <property type="entry name" value="AA_TRNA_LIGASE_II"/>
    <property type="match status" value="1"/>
</dbReference>
<keyword evidence="2" id="KW-0436">Ligase</keyword>
<dbReference type="Proteomes" id="UP000053784">
    <property type="component" value="Unassembled WGS sequence"/>
</dbReference>
<dbReference type="GO" id="GO:0006430">
    <property type="term" value="P:lysyl-tRNA aminoacylation"/>
    <property type="evidence" value="ECO:0007669"/>
    <property type="project" value="InterPro"/>
</dbReference>
<evidence type="ECO:0000313" key="8">
    <source>
        <dbReference type="Proteomes" id="UP000053784"/>
    </source>
</evidence>
<dbReference type="GO" id="GO:0004824">
    <property type="term" value="F:lysine-tRNA ligase activity"/>
    <property type="evidence" value="ECO:0007669"/>
    <property type="project" value="InterPro"/>
</dbReference>
<feature type="domain" description="Aminoacyl-transfer RNA synthetases class-II family profile" evidence="6">
    <location>
        <begin position="17"/>
        <end position="319"/>
    </location>
</feature>
<accession>A0A084CP62</accession>
<evidence type="ECO:0000256" key="3">
    <source>
        <dbReference type="ARBA" id="ARBA00022741"/>
    </source>
</evidence>
<keyword evidence="4" id="KW-0067">ATP-binding</keyword>
<reference evidence="7 8" key="1">
    <citation type="submission" date="2014-03" db="EMBL/GenBank/DDBJ databases">
        <title>Selection and divergence in the genomes of co-occurring obligate luminous symbionts with specific hosts.</title>
        <authorList>
            <person name="Hendry T.A."/>
            <person name="de Wet J.R."/>
            <person name="Dunlap P.V."/>
        </authorList>
    </citation>
    <scope>NUCLEOTIDE SEQUENCE [LARGE SCALE GENOMIC DNA]</scope>
    <source>
        <strain evidence="7 8">Ppalp.1</strain>
    </source>
</reference>
<evidence type="ECO:0000259" key="6">
    <source>
        <dbReference type="PROSITE" id="PS50862"/>
    </source>
</evidence>
<dbReference type="AlphaFoldDB" id="A0A084CP62"/>
<gene>
    <name evidence="7" type="ORF">CF67_14017</name>
</gene>
<dbReference type="GO" id="GO:0000049">
    <property type="term" value="F:tRNA binding"/>
    <property type="evidence" value="ECO:0007669"/>
    <property type="project" value="TreeGrafter"/>
</dbReference>
<evidence type="ECO:0000256" key="5">
    <source>
        <dbReference type="ARBA" id="ARBA00052794"/>
    </source>
</evidence>
<organism evidence="7 8">
    <name type="scientific">Candidatus Photodesmus blepharonis</name>
    <dbReference type="NCBI Taxonomy" id="1179155"/>
    <lineage>
        <taxon>Bacteria</taxon>
        <taxon>Pseudomonadati</taxon>
        <taxon>Pseudomonadota</taxon>
        <taxon>Gammaproteobacteria</taxon>
        <taxon>Vibrionales</taxon>
        <taxon>Vibrionaceae</taxon>
        <taxon>Candidatus Photodesmus</taxon>
    </lineage>
</organism>
<dbReference type="Pfam" id="PF00152">
    <property type="entry name" value="tRNA-synt_2"/>
    <property type="match status" value="1"/>
</dbReference>
<protein>
    <recommendedName>
        <fullName evidence="6">Aminoacyl-transfer RNA synthetases class-II family profile domain-containing protein</fullName>
    </recommendedName>
</protein>
<dbReference type="SUPFAM" id="SSF55681">
    <property type="entry name" value="Class II aaRS and biotin synthetases"/>
    <property type="match status" value="1"/>
</dbReference>
<dbReference type="STRING" id="1179155.CF67_14017"/>
<dbReference type="InterPro" id="IPR004525">
    <property type="entry name" value="EpmA"/>
</dbReference>